<dbReference type="SMART" id="SM00248">
    <property type="entry name" value="ANK"/>
    <property type="match status" value="12"/>
</dbReference>
<protein>
    <submittedName>
        <fullName evidence="3">Uncharacterized protein</fullName>
    </submittedName>
</protein>
<keyword evidence="1" id="KW-0677">Repeat</keyword>
<dbReference type="EMBL" id="OB664492">
    <property type="protein sequence ID" value="CAD7232306.1"/>
    <property type="molecule type" value="Genomic_DNA"/>
</dbReference>
<evidence type="ECO:0000313" key="3">
    <source>
        <dbReference type="EMBL" id="CAD7232306.1"/>
    </source>
</evidence>
<dbReference type="InterPro" id="IPR002110">
    <property type="entry name" value="Ankyrin_rpt"/>
</dbReference>
<dbReference type="Gene3D" id="1.25.40.20">
    <property type="entry name" value="Ankyrin repeat-containing domain"/>
    <property type="match status" value="4"/>
</dbReference>
<dbReference type="PANTHER" id="PTHR24171">
    <property type="entry name" value="ANKYRIN REPEAT DOMAIN-CONTAINING PROTEIN 39-RELATED"/>
    <property type="match status" value="1"/>
</dbReference>
<name>A0A7R8WNP0_9CRUS</name>
<reference evidence="3" key="1">
    <citation type="submission" date="2020-11" db="EMBL/GenBank/DDBJ databases">
        <authorList>
            <person name="Tran Van P."/>
        </authorList>
    </citation>
    <scope>NUCLEOTIDE SEQUENCE</scope>
</reference>
<dbReference type="OrthoDB" id="194358at2759"/>
<evidence type="ECO:0000256" key="2">
    <source>
        <dbReference type="ARBA" id="ARBA00023043"/>
    </source>
</evidence>
<sequence>MIQFRIARPAAAAFYEASRDGDLSSLRRLSMETEKELLTVPEPVKGKTALMEAAAEGHYHAALWLLREFGADLNAEDFESRAPLHYACEAGRPLIVSLLLREGALVEARNNDGQTPMFDAAVKGRPTTLRLLHRFGANEAATDTDDWTPLHFATDRGHTSSVACLLEMGAPMEAADKDKRRPLHLACDKGHFPCARLLVNAGADVNARTADGETPFLIAAGLNHVEILRLLAHSGADISLADECCSKIETEAHCMNKSDSLFFLPHTDDRMTPLHFAADDGHTSSVACLLEMGAPVEAAEKKRKARPLHLACISGHTPCVDLLLNAGADINARTRSGLTPLHLCSMEGHRAVVLLLLGRGADVDCRDEGGMTPLLRACFEGHVSVARDLVSNGADVNDKERAGMTPLIRASEGGHVETVEFLVRETEADLEGKGDIGGWTALALAAGKGHTQVMKILLAAGAEVDARGSDGGTPLKWACMRRADDYGVNAVWDALESGDPSLREYFMSLCGMEYVLEVSQVEKKRHTH</sequence>
<evidence type="ECO:0000256" key="1">
    <source>
        <dbReference type="ARBA" id="ARBA00022737"/>
    </source>
</evidence>
<dbReference type="Pfam" id="PF12796">
    <property type="entry name" value="Ank_2"/>
    <property type="match status" value="4"/>
</dbReference>
<dbReference type="PANTHER" id="PTHR24171:SF9">
    <property type="entry name" value="ANKYRIN REPEAT DOMAIN-CONTAINING PROTEIN 39"/>
    <property type="match status" value="1"/>
</dbReference>
<dbReference type="PROSITE" id="PS50088">
    <property type="entry name" value="ANK_REPEAT"/>
    <property type="match status" value="11"/>
</dbReference>
<dbReference type="AlphaFoldDB" id="A0A7R8WNP0"/>
<dbReference type="Pfam" id="PF13637">
    <property type="entry name" value="Ank_4"/>
    <property type="match status" value="2"/>
</dbReference>
<dbReference type="PRINTS" id="PR01415">
    <property type="entry name" value="ANKYRIN"/>
</dbReference>
<organism evidence="3">
    <name type="scientific">Cyprideis torosa</name>
    <dbReference type="NCBI Taxonomy" id="163714"/>
    <lineage>
        <taxon>Eukaryota</taxon>
        <taxon>Metazoa</taxon>
        <taxon>Ecdysozoa</taxon>
        <taxon>Arthropoda</taxon>
        <taxon>Crustacea</taxon>
        <taxon>Oligostraca</taxon>
        <taxon>Ostracoda</taxon>
        <taxon>Podocopa</taxon>
        <taxon>Podocopida</taxon>
        <taxon>Cytherocopina</taxon>
        <taxon>Cytheroidea</taxon>
        <taxon>Cytherideidae</taxon>
        <taxon>Cyprideis</taxon>
    </lineage>
</organism>
<accession>A0A7R8WNP0</accession>
<dbReference type="SUPFAM" id="SSF48403">
    <property type="entry name" value="Ankyrin repeat"/>
    <property type="match status" value="2"/>
</dbReference>
<dbReference type="PROSITE" id="PS50297">
    <property type="entry name" value="ANK_REP_REGION"/>
    <property type="match status" value="10"/>
</dbReference>
<dbReference type="InterPro" id="IPR036770">
    <property type="entry name" value="Ankyrin_rpt-contain_sf"/>
</dbReference>
<proteinExistence type="predicted"/>
<keyword evidence="2" id="KW-0040">ANK repeat</keyword>
<gene>
    <name evidence="3" type="ORF">CTOB1V02_LOCUS10142</name>
</gene>